<dbReference type="InterPro" id="IPR043129">
    <property type="entry name" value="ATPase_NBD"/>
</dbReference>
<dbReference type="OrthoDB" id="63487at2"/>
<dbReference type="PANTHER" id="PTHR43190">
    <property type="entry name" value="N-ACETYL-D-GLUCOSAMINE KINASE"/>
    <property type="match status" value="1"/>
</dbReference>
<name>A0A255XKH4_9PROT</name>
<dbReference type="SUPFAM" id="SSF53067">
    <property type="entry name" value="Actin-like ATPase domain"/>
    <property type="match status" value="2"/>
</dbReference>
<evidence type="ECO:0000313" key="2">
    <source>
        <dbReference type="EMBL" id="OYQ17438.1"/>
    </source>
</evidence>
<organism evidence="2 3">
    <name type="scientific">Elstera cyanobacteriorum</name>
    <dbReference type="NCBI Taxonomy" id="2022747"/>
    <lineage>
        <taxon>Bacteria</taxon>
        <taxon>Pseudomonadati</taxon>
        <taxon>Pseudomonadota</taxon>
        <taxon>Alphaproteobacteria</taxon>
        <taxon>Rhodospirillales</taxon>
        <taxon>Rhodospirillaceae</taxon>
        <taxon>Elstera</taxon>
    </lineage>
</organism>
<evidence type="ECO:0000313" key="3">
    <source>
        <dbReference type="Proteomes" id="UP000216361"/>
    </source>
</evidence>
<dbReference type="EMBL" id="NOXS01000034">
    <property type="protein sequence ID" value="OYQ17438.1"/>
    <property type="molecule type" value="Genomic_DNA"/>
</dbReference>
<accession>A0A255XKH4</accession>
<proteinExistence type="predicted"/>
<dbReference type="Proteomes" id="UP000216361">
    <property type="component" value="Unassembled WGS sequence"/>
</dbReference>
<dbReference type="Gene3D" id="3.30.420.40">
    <property type="match status" value="2"/>
</dbReference>
<dbReference type="InterPro" id="IPR052519">
    <property type="entry name" value="Euk-type_GlcNAc_Kinase"/>
</dbReference>
<dbReference type="PANTHER" id="PTHR43190:SF3">
    <property type="entry name" value="N-ACETYL-D-GLUCOSAMINE KINASE"/>
    <property type="match status" value="1"/>
</dbReference>
<evidence type="ECO:0000259" key="1">
    <source>
        <dbReference type="Pfam" id="PF01869"/>
    </source>
</evidence>
<protein>
    <recommendedName>
        <fullName evidence="1">ATPase BadF/BadG/BcrA/BcrD type domain-containing protein</fullName>
    </recommendedName>
</protein>
<dbReference type="AlphaFoldDB" id="A0A255XKH4"/>
<comment type="caution">
    <text evidence="2">The sequence shown here is derived from an EMBL/GenBank/DDBJ whole genome shotgun (WGS) entry which is preliminary data.</text>
</comment>
<dbReference type="InterPro" id="IPR002731">
    <property type="entry name" value="ATPase_BadF"/>
</dbReference>
<dbReference type="CDD" id="cd24082">
    <property type="entry name" value="ASKHA_NBD_GspK-like"/>
    <property type="match status" value="1"/>
</dbReference>
<gene>
    <name evidence="2" type="ORF">CHR90_15920</name>
</gene>
<sequence length="298" mass="30612">MIFIGIDGSGPGLRVRVEAEDGVGLSSATGPAVSLTLGTGKAWQMVLETLSAALKPLGQATETLTDARIVLALPGLNLPAQQQLFTALNPLPGIIWTCPDSYAALVGGLGDQPGSVILLGAGSVLAARRADGTWYEIGGWGFPTGDEGSAAWLGQQLVTLTQRALDGRQPWEPLTRLCYGLWGGAWDAFFEQVATATQADYAALAAPIAEMAAAEDALAQLLLTEAGREVGAMAAAADPDARLPLALTGPLAPVLAPYLPPEATARLIAPEGTALDGALRLARAPEPPPAARGRRLVG</sequence>
<dbReference type="Pfam" id="PF01869">
    <property type="entry name" value="BcrAD_BadFG"/>
    <property type="match status" value="1"/>
</dbReference>
<dbReference type="RefSeq" id="WP_094410096.1">
    <property type="nucleotide sequence ID" value="NZ_BMJZ01000005.1"/>
</dbReference>
<keyword evidence="3" id="KW-1185">Reference proteome</keyword>
<feature type="domain" description="ATPase BadF/BadG/BcrA/BcrD type" evidence="1">
    <location>
        <begin position="4"/>
        <end position="235"/>
    </location>
</feature>
<reference evidence="2 3" key="1">
    <citation type="submission" date="2017-07" db="EMBL/GenBank/DDBJ databases">
        <title>Elstera cyanobacteriorum sp. nov., a novel bacterium isolated from cyanobacterial aggregates in a eutrophic lake.</title>
        <authorList>
            <person name="Cai H."/>
        </authorList>
    </citation>
    <scope>NUCLEOTIDE SEQUENCE [LARGE SCALE GENOMIC DNA]</scope>
    <source>
        <strain evidence="2 3">TH019</strain>
    </source>
</reference>